<dbReference type="GeneID" id="20353711"/>
<dbReference type="EnsemblFungi" id="EJT69144">
    <property type="protein sequence ID" value="EJT69144"/>
    <property type="gene ID" value="GGTG_13253"/>
</dbReference>
<dbReference type="eggNOG" id="ENOG502RUEU">
    <property type="taxonomic scope" value="Eukaryota"/>
</dbReference>
<evidence type="ECO:0000313" key="2">
    <source>
        <dbReference type="EMBL" id="EJT69144.1"/>
    </source>
</evidence>
<feature type="coiled-coil region" evidence="1">
    <location>
        <begin position="93"/>
        <end position="120"/>
    </location>
</feature>
<evidence type="ECO:0000313" key="4">
    <source>
        <dbReference type="Proteomes" id="UP000006039"/>
    </source>
</evidence>
<dbReference type="Proteomes" id="UP000006039">
    <property type="component" value="Unassembled WGS sequence"/>
</dbReference>
<protein>
    <submittedName>
        <fullName evidence="2 3">Uncharacterized protein</fullName>
    </submittedName>
</protein>
<reference evidence="3" key="4">
    <citation type="journal article" date="2015" name="G3 (Bethesda)">
        <title>Genome sequences of three phytopathogenic species of the Magnaporthaceae family of fungi.</title>
        <authorList>
            <person name="Okagaki L.H."/>
            <person name="Nunes C.C."/>
            <person name="Sailsbery J."/>
            <person name="Clay B."/>
            <person name="Brown D."/>
            <person name="John T."/>
            <person name="Oh Y."/>
            <person name="Young N."/>
            <person name="Fitzgerald M."/>
            <person name="Haas B.J."/>
            <person name="Zeng Q."/>
            <person name="Young S."/>
            <person name="Adiconis X."/>
            <person name="Fan L."/>
            <person name="Levin J.Z."/>
            <person name="Mitchell T.K."/>
            <person name="Okubara P.A."/>
            <person name="Farman M.L."/>
            <person name="Kohn L.M."/>
            <person name="Birren B."/>
            <person name="Ma L.-J."/>
            <person name="Dean R.A."/>
        </authorList>
    </citation>
    <scope>NUCLEOTIDE SEQUENCE</scope>
    <source>
        <strain evidence="3">R3-111a-1</strain>
    </source>
</reference>
<reference evidence="3" key="5">
    <citation type="submission" date="2018-04" db="UniProtKB">
        <authorList>
            <consortium name="EnsemblFungi"/>
        </authorList>
    </citation>
    <scope>IDENTIFICATION</scope>
    <source>
        <strain evidence="3">R3-111a-1</strain>
    </source>
</reference>
<keyword evidence="4" id="KW-1185">Reference proteome</keyword>
<dbReference type="EMBL" id="GL385405">
    <property type="protein sequence ID" value="EJT69144.1"/>
    <property type="molecule type" value="Genomic_DNA"/>
</dbReference>
<dbReference type="RefSeq" id="XP_009229423.1">
    <property type="nucleotide sequence ID" value="XM_009231159.1"/>
</dbReference>
<accession>J3PIC5</accession>
<gene>
    <name evidence="3" type="primary">20353711</name>
    <name evidence="2" type="ORF">GGTG_13253</name>
</gene>
<evidence type="ECO:0000256" key="1">
    <source>
        <dbReference type="SAM" id="Coils"/>
    </source>
</evidence>
<sequence>MHAFKAQNDHVKKGLQQAYASKVPGEILDVFCVSNTIYEKYTPKGNRELVAASEIPDVRRFCRSITAEARYREACHFMHSSMPSLLSTLKLWINSYTARAVETNARNEKLNDKIRDALRNATAQVQSSR</sequence>
<dbReference type="HOGENOM" id="CLU_1948942_0_0_1"/>
<keyword evidence="1" id="KW-0175">Coiled coil</keyword>
<dbReference type="VEuPathDB" id="FungiDB:GGTG_13253"/>
<proteinExistence type="predicted"/>
<reference evidence="2" key="2">
    <citation type="submission" date="2010-07" db="EMBL/GenBank/DDBJ databases">
        <authorList>
            <consortium name="The Broad Institute Genome Sequencing Platform"/>
            <consortium name="Broad Institute Genome Sequencing Center for Infectious Disease"/>
            <person name="Ma L.-J."/>
            <person name="Dead R."/>
            <person name="Young S."/>
            <person name="Zeng Q."/>
            <person name="Koehrsen M."/>
            <person name="Alvarado L."/>
            <person name="Berlin A."/>
            <person name="Chapman S.B."/>
            <person name="Chen Z."/>
            <person name="Freedman E."/>
            <person name="Gellesch M."/>
            <person name="Goldberg J."/>
            <person name="Griggs A."/>
            <person name="Gujja S."/>
            <person name="Heilman E.R."/>
            <person name="Heiman D."/>
            <person name="Hepburn T."/>
            <person name="Howarth C."/>
            <person name="Jen D."/>
            <person name="Larson L."/>
            <person name="Mehta T."/>
            <person name="Neiman D."/>
            <person name="Pearson M."/>
            <person name="Roberts A."/>
            <person name="Saif S."/>
            <person name="Shea T."/>
            <person name="Shenoy N."/>
            <person name="Sisk P."/>
            <person name="Stolte C."/>
            <person name="Sykes S."/>
            <person name="Walk T."/>
            <person name="White J."/>
            <person name="Yandava C."/>
            <person name="Haas B."/>
            <person name="Nusbaum C."/>
            <person name="Birren B."/>
        </authorList>
    </citation>
    <scope>NUCLEOTIDE SEQUENCE</scope>
    <source>
        <strain evidence="2">R3-111a-1</strain>
    </source>
</reference>
<name>J3PIC5_GAET3</name>
<dbReference type="STRING" id="644352.J3PIC5"/>
<dbReference type="OrthoDB" id="3598281at2759"/>
<organism evidence="2">
    <name type="scientific">Gaeumannomyces tritici (strain R3-111a-1)</name>
    <name type="common">Wheat and barley take-all root rot fungus</name>
    <name type="synonym">Gaeumannomyces graminis var. tritici</name>
    <dbReference type="NCBI Taxonomy" id="644352"/>
    <lineage>
        <taxon>Eukaryota</taxon>
        <taxon>Fungi</taxon>
        <taxon>Dikarya</taxon>
        <taxon>Ascomycota</taxon>
        <taxon>Pezizomycotina</taxon>
        <taxon>Sordariomycetes</taxon>
        <taxon>Sordariomycetidae</taxon>
        <taxon>Magnaporthales</taxon>
        <taxon>Magnaporthaceae</taxon>
        <taxon>Gaeumannomyces</taxon>
    </lineage>
</organism>
<evidence type="ECO:0000313" key="3">
    <source>
        <dbReference type="EnsemblFungi" id="EJT69144"/>
    </source>
</evidence>
<reference evidence="2" key="3">
    <citation type="submission" date="2010-09" db="EMBL/GenBank/DDBJ databases">
        <title>Annotation of Gaeumannomyces graminis var. tritici R3-111a-1.</title>
        <authorList>
            <consortium name="The Broad Institute Genome Sequencing Platform"/>
            <person name="Ma L.-J."/>
            <person name="Dead R."/>
            <person name="Young S.K."/>
            <person name="Zeng Q."/>
            <person name="Gargeya S."/>
            <person name="Fitzgerald M."/>
            <person name="Haas B."/>
            <person name="Abouelleil A."/>
            <person name="Alvarado L."/>
            <person name="Arachchi H.M."/>
            <person name="Berlin A."/>
            <person name="Brown A."/>
            <person name="Chapman S.B."/>
            <person name="Chen Z."/>
            <person name="Dunbar C."/>
            <person name="Freedman E."/>
            <person name="Gearin G."/>
            <person name="Gellesch M."/>
            <person name="Goldberg J."/>
            <person name="Griggs A."/>
            <person name="Gujja S."/>
            <person name="Heiman D."/>
            <person name="Howarth C."/>
            <person name="Larson L."/>
            <person name="Lui A."/>
            <person name="MacDonald P.J.P."/>
            <person name="Mehta T."/>
            <person name="Montmayeur A."/>
            <person name="Murphy C."/>
            <person name="Neiman D."/>
            <person name="Pearson M."/>
            <person name="Priest M."/>
            <person name="Roberts A."/>
            <person name="Saif S."/>
            <person name="Shea T."/>
            <person name="Shenoy N."/>
            <person name="Sisk P."/>
            <person name="Stolte C."/>
            <person name="Sykes S."/>
            <person name="Yandava C."/>
            <person name="Wortman J."/>
            <person name="Nusbaum C."/>
            <person name="Birren B."/>
        </authorList>
    </citation>
    <scope>NUCLEOTIDE SEQUENCE</scope>
    <source>
        <strain evidence="2">R3-111a-1</strain>
    </source>
</reference>
<dbReference type="AlphaFoldDB" id="J3PIC5"/>
<reference evidence="4" key="1">
    <citation type="submission" date="2010-07" db="EMBL/GenBank/DDBJ databases">
        <title>The genome sequence of Gaeumannomyces graminis var. tritici strain R3-111a-1.</title>
        <authorList>
            <consortium name="The Broad Institute Genome Sequencing Platform"/>
            <person name="Ma L.-J."/>
            <person name="Dead R."/>
            <person name="Young S."/>
            <person name="Zeng Q."/>
            <person name="Koehrsen M."/>
            <person name="Alvarado L."/>
            <person name="Berlin A."/>
            <person name="Chapman S.B."/>
            <person name="Chen Z."/>
            <person name="Freedman E."/>
            <person name="Gellesch M."/>
            <person name="Goldberg J."/>
            <person name="Griggs A."/>
            <person name="Gujja S."/>
            <person name="Heilman E.R."/>
            <person name="Heiman D."/>
            <person name="Hepburn T."/>
            <person name="Howarth C."/>
            <person name="Jen D."/>
            <person name="Larson L."/>
            <person name="Mehta T."/>
            <person name="Neiman D."/>
            <person name="Pearson M."/>
            <person name="Roberts A."/>
            <person name="Saif S."/>
            <person name="Shea T."/>
            <person name="Shenoy N."/>
            <person name="Sisk P."/>
            <person name="Stolte C."/>
            <person name="Sykes S."/>
            <person name="Walk T."/>
            <person name="White J."/>
            <person name="Yandava C."/>
            <person name="Haas B."/>
            <person name="Nusbaum C."/>
            <person name="Birren B."/>
        </authorList>
    </citation>
    <scope>NUCLEOTIDE SEQUENCE [LARGE SCALE GENOMIC DNA]</scope>
    <source>
        <strain evidence="4">R3-111a-1</strain>
    </source>
</reference>